<keyword evidence="5" id="KW-0597">Phosphoprotein</keyword>
<evidence type="ECO:0000313" key="16">
    <source>
        <dbReference type="EMBL" id="AKA71902.1"/>
    </source>
</evidence>
<dbReference type="InterPro" id="IPR036900">
    <property type="entry name" value="A-D-PHexomutase_C_sf"/>
</dbReference>
<dbReference type="AlphaFoldDB" id="A0A0E3K3T1"/>
<evidence type="ECO:0000256" key="2">
    <source>
        <dbReference type="ARBA" id="ARBA00005164"/>
    </source>
</evidence>
<evidence type="ECO:0000259" key="14">
    <source>
        <dbReference type="Pfam" id="PF02879"/>
    </source>
</evidence>
<proteinExistence type="inferred from homology"/>
<dbReference type="InterPro" id="IPR005844">
    <property type="entry name" value="A-D-PHexomutase_a/b/a-I"/>
</dbReference>
<feature type="domain" description="Alpha-D-phosphohexomutase alpha/beta/alpha" evidence="14">
    <location>
        <begin position="207"/>
        <end position="317"/>
    </location>
</feature>
<dbReference type="PRINTS" id="PR00509">
    <property type="entry name" value="PGMPMM"/>
</dbReference>
<dbReference type="GO" id="GO:0006166">
    <property type="term" value="P:purine ribonucleoside salvage"/>
    <property type="evidence" value="ECO:0007669"/>
    <property type="project" value="TreeGrafter"/>
</dbReference>
<dbReference type="GO" id="GO:0005975">
    <property type="term" value="P:carbohydrate metabolic process"/>
    <property type="evidence" value="ECO:0007669"/>
    <property type="project" value="InterPro"/>
</dbReference>
<dbReference type="CDD" id="cd05799">
    <property type="entry name" value="PGM2"/>
    <property type="match status" value="1"/>
</dbReference>
<dbReference type="Gene3D" id="3.30.310.50">
    <property type="entry name" value="Alpha-D-phosphohexomutase, C-terminal domain"/>
    <property type="match status" value="1"/>
</dbReference>
<accession>A0A0E3K3T1</accession>
<keyword evidence="7 12" id="KW-0460">Magnesium</keyword>
<comment type="similarity">
    <text evidence="4 12">Belongs to the phosphohexose mutase family.</text>
</comment>
<sequence>MSYREKYDSWLSSKFLDENSKLELKNLQDEKEIEDRFYKDLEFGTGGLRGIIGMGTNRMNIHTVGKTTEGLSQYLLNKYKEDISVSIAYDSRIMSKEFAVAAAANLCANGVKVYLFESLRATPILSYAVRHFKSKAGIVITASHNPKEYNGYKVYGEDGGQVTDKSAKEIFSFIEEVNDFNNIKTMNIEDAKKNGLLNIIGEEVDKEYISKVKDLTIRKELVDKHADELKIIYTPIHGAGNIPVRRVLKELGYKNVTVVKEQEYPDGYFPTAAYPNPEDPKVFNIALEMANKIQPDIIFGTDPDCDRIGVVFKDNSGEYKVLTGNQTGALLTHYILSSLKEMNKLPENGTVIKTIVTTEMASDIAKDYGVNLVDVLTGFKYIGEKIGEFEKKGDKKYLFGFEESYGYLAGDFVRDKDAVIASMLICEMTLYYKNKGMNLYEALMNLYKKYGFYKEKLVSLVLKGKEGQEKIERALEYLRHSMRYTLGEVKIAKKMDYKISIEKDLINISEKIIELPKSNVLKFIMKDNSWFVVRPSGTEPKMKIYLSVTGNGIEDSEEKMKLFESNVMKIIDEACNC</sequence>
<dbReference type="SUPFAM" id="SSF55957">
    <property type="entry name" value="Phosphoglucomutase, C-terminal domain"/>
    <property type="match status" value="1"/>
</dbReference>
<evidence type="ECO:0000256" key="1">
    <source>
        <dbReference type="ARBA" id="ARBA00001946"/>
    </source>
</evidence>
<evidence type="ECO:0000259" key="13">
    <source>
        <dbReference type="Pfam" id="PF02878"/>
    </source>
</evidence>
<dbReference type="InterPro" id="IPR005846">
    <property type="entry name" value="A-D-PHexomutase_a/b/a-III"/>
</dbReference>
<dbReference type="InterPro" id="IPR005841">
    <property type="entry name" value="Alpha-D-phosphohexomutase_SF"/>
</dbReference>
<evidence type="ECO:0000259" key="15">
    <source>
        <dbReference type="Pfam" id="PF02880"/>
    </source>
</evidence>
<dbReference type="PROSITE" id="PS00710">
    <property type="entry name" value="PGM_PMM"/>
    <property type="match status" value="1"/>
</dbReference>
<feature type="domain" description="Alpha-D-phosphohexomutase alpha/beta/alpha" evidence="15">
    <location>
        <begin position="324"/>
        <end position="450"/>
    </location>
</feature>
<evidence type="ECO:0000256" key="4">
    <source>
        <dbReference type="ARBA" id="ARBA00010231"/>
    </source>
</evidence>
<dbReference type="Gene3D" id="3.40.120.10">
    <property type="entry name" value="Alpha-D-Glucose-1,6-Bisphosphate, subunit A, domain 3"/>
    <property type="match status" value="3"/>
</dbReference>
<dbReference type="InterPro" id="IPR016066">
    <property type="entry name" value="A-D-PHexomutase_CS"/>
</dbReference>
<keyword evidence="6 12" id="KW-0479">Metal-binding</keyword>
<dbReference type="SUPFAM" id="SSF53738">
    <property type="entry name" value="Phosphoglucomutase, first 3 domains"/>
    <property type="match status" value="3"/>
</dbReference>
<comment type="pathway">
    <text evidence="2">Glycolipid metabolism; diglucosyl-diacylglycerol biosynthesis.</text>
</comment>
<evidence type="ECO:0000256" key="5">
    <source>
        <dbReference type="ARBA" id="ARBA00022553"/>
    </source>
</evidence>
<dbReference type="STRING" id="1548.CSCA_4777"/>
<dbReference type="HOGENOM" id="CLU_016950_0_0_9"/>
<evidence type="ECO:0000256" key="7">
    <source>
        <dbReference type="ARBA" id="ARBA00022842"/>
    </source>
</evidence>
<dbReference type="PANTHER" id="PTHR45745:SF1">
    <property type="entry name" value="PHOSPHOGLUCOMUTASE 2B-RELATED"/>
    <property type="match status" value="1"/>
</dbReference>
<evidence type="ECO:0000256" key="12">
    <source>
        <dbReference type="RuleBase" id="RU004326"/>
    </source>
</evidence>
<evidence type="ECO:0000256" key="3">
    <source>
        <dbReference type="ARBA" id="ARBA00005189"/>
    </source>
</evidence>
<evidence type="ECO:0000256" key="10">
    <source>
        <dbReference type="ARBA" id="ARBA00041398"/>
    </source>
</evidence>
<dbReference type="Pfam" id="PF02879">
    <property type="entry name" value="PGM_PMM_II"/>
    <property type="match status" value="1"/>
</dbReference>
<evidence type="ECO:0000256" key="8">
    <source>
        <dbReference type="ARBA" id="ARBA00023235"/>
    </source>
</evidence>
<keyword evidence="8" id="KW-0413">Isomerase</keyword>
<name>A0A0E3K3T1_CLOSL</name>
<dbReference type="EMBL" id="CP009933">
    <property type="protein sequence ID" value="AKA71902.1"/>
    <property type="molecule type" value="Genomic_DNA"/>
</dbReference>
<dbReference type="PANTHER" id="PTHR45745">
    <property type="entry name" value="PHOSPHOMANNOMUTASE 45A"/>
    <property type="match status" value="1"/>
</dbReference>
<keyword evidence="17" id="KW-1185">Reference proteome</keyword>
<feature type="domain" description="Alpha-D-phosphohexomutase alpha/beta/alpha" evidence="13">
    <location>
        <begin position="42"/>
        <end position="176"/>
    </location>
</feature>
<dbReference type="GO" id="GO:0008973">
    <property type="term" value="F:phosphopentomutase activity"/>
    <property type="evidence" value="ECO:0007669"/>
    <property type="project" value="TreeGrafter"/>
</dbReference>
<dbReference type="RefSeq" id="WP_029162076.1">
    <property type="nucleotide sequence ID" value="NZ_CP009933.1"/>
</dbReference>
<dbReference type="KEGG" id="csq:CSCA_4777"/>
<reference evidence="16 17" key="1">
    <citation type="journal article" date="2015" name="J. Biotechnol.">
        <title>Complete genome sequence of a malodorant-producing acetogen, Clostridium scatologenes ATCC 25775(T).</title>
        <authorList>
            <person name="Zhu Z."/>
            <person name="Guo T."/>
            <person name="Zheng H."/>
            <person name="Song T."/>
            <person name="Ouyang P."/>
            <person name="Xie J."/>
        </authorList>
    </citation>
    <scope>NUCLEOTIDE SEQUENCE [LARGE SCALE GENOMIC DNA]</scope>
    <source>
        <strain evidence="16 17">ATCC 25775</strain>
    </source>
</reference>
<comment type="cofactor">
    <cofactor evidence="1">
        <name>Mg(2+)</name>
        <dbReference type="ChEBI" id="CHEBI:18420"/>
    </cofactor>
</comment>
<evidence type="ECO:0000313" key="17">
    <source>
        <dbReference type="Proteomes" id="UP000033115"/>
    </source>
</evidence>
<evidence type="ECO:0000256" key="9">
    <source>
        <dbReference type="ARBA" id="ARBA00039995"/>
    </source>
</evidence>
<dbReference type="InterPro" id="IPR005845">
    <property type="entry name" value="A-D-PHexomutase_a/b/a-II"/>
</dbReference>
<dbReference type="Pfam" id="PF02880">
    <property type="entry name" value="PGM_PMM_III"/>
    <property type="match status" value="1"/>
</dbReference>
<gene>
    <name evidence="16" type="ORF">CSCA_4777</name>
</gene>
<dbReference type="GO" id="GO:0000287">
    <property type="term" value="F:magnesium ion binding"/>
    <property type="evidence" value="ECO:0007669"/>
    <property type="project" value="InterPro"/>
</dbReference>
<comment type="pathway">
    <text evidence="3">Lipid metabolism.</text>
</comment>
<evidence type="ECO:0000256" key="11">
    <source>
        <dbReference type="ARBA" id="ARBA00041467"/>
    </source>
</evidence>
<dbReference type="InterPro" id="IPR016055">
    <property type="entry name" value="A-D-PHexomutase_a/b/a-I/II/III"/>
</dbReference>
<dbReference type="Proteomes" id="UP000033115">
    <property type="component" value="Chromosome"/>
</dbReference>
<evidence type="ECO:0000256" key="6">
    <source>
        <dbReference type="ARBA" id="ARBA00022723"/>
    </source>
</evidence>
<dbReference type="Pfam" id="PF02878">
    <property type="entry name" value="PGM_PMM_I"/>
    <property type="match status" value="1"/>
</dbReference>
<protein>
    <recommendedName>
        <fullName evidence="9">Phosphoglucomutase</fullName>
    </recommendedName>
    <alternativeName>
        <fullName evidence="11">Alpha-phosphoglucomutase</fullName>
    </alternativeName>
    <alternativeName>
        <fullName evidence="10">Glucose phosphomutase</fullName>
    </alternativeName>
</protein>
<organism evidence="16 17">
    <name type="scientific">Clostridium scatologenes</name>
    <dbReference type="NCBI Taxonomy" id="1548"/>
    <lineage>
        <taxon>Bacteria</taxon>
        <taxon>Bacillati</taxon>
        <taxon>Bacillota</taxon>
        <taxon>Clostridia</taxon>
        <taxon>Eubacteriales</taxon>
        <taxon>Clostridiaceae</taxon>
        <taxon>Clostridium</taxon>
    </lineage>
</organism>